<evidence type="ECO:0000313" key="2">
    <source>
        <dbReference type="EMBL" id="TRM66818.1"/>
    </source>
</evidence>
<dbReference type="Proteomes" id="UP000320762">
    <property type="component" value="Unassembled WGS sequence"/>
</dbReference>
<keyword evidence="3" id="KW-1185">Reference proteome</keyword>
<proteinExistence type="predicted"/>
<accession>A0A550CPW3</accession>
<organism evidence="2 3">
    <name type="scientific">Schizophyllum amplum</name>
    <dbReference type="NCBI Taxonomy" id="97359"/>
    <lineage>
        <taxon>Eukaryota</taxon>
        <taxon>Fungi</taxon>
        <taxon>Dikarya</taxon>
        <taxon>Basidiomycota</taxon>
        <taxon>Agaricomycotina</taxon>
        <taxon>Agaricomycetes</taxon>
        <taxon>Agaricomycetidae</taxon>
        <taxon>Agaricales</taxon>
        <taxon>Schizophyllaceae</taxon>
        <taxon>Schizophyllum</taxon>
    </lineage>
</organism>
<dbReference type="EMBL" id="VDMD01000003">
    <property type="protein sequence ID" value="TRM66818.1"/>
    <property type="molecule type" value="Genomic_DNA"/>
</dbReference>
<gene>
    <name evidence="2" type="ORF">BD626DRAFT_534915</name>
</gene>
<dbReference type="OrthoDB" id="3269227at2759"/>
<dbReference type="STRING" id="97359.A0A550CPW3"/>
<comment type="caution">
    <text evidence="2">The sequence shown here is derived from an EMBL/GenBank/DDBJ whole genome shotgun (WGS) entry which is preliminary data.</text>
</comment>
<reference evidence="2 3" key="1">
    <citation type="journal article" date="2019" name="New Phytol.">
        <title>Comparative genomics reveals unique wood-decay strategies and fruiting body development in the Schizophyllaceae.</title>
        <authorList>
            <person name="Almasi E."/>
            <person name="Sahu N."/>
            <person name="Krizsan K."/>
            <person name="Balint B."/>
            <person name="Kovacs G.M."/>
            <person name="Kiss B."/>
            <person name="Cseklye J."/>
            <person name="Drula E."/>
            <person name="Henrissat B."/>
            <person name="Nagy I."/>
            <person name="Chovatia M."/>
            <person name="Adam C."/>
            <person name="LaButti K."/>
            <person name="Lipzen A."/>
            <person name="Riley R."/>
            <person name="Grigoriev I.V."/>
            <person name="Nagy L.G."/>
        </authorList>
    </citation>
    <scope>NUCLEOTIDE SEQUENCE [LARGE SCALE GENOMIC DNA]</scope>
    <source>
        <strain evidence="2 3">NL-1724</strain>
    </source>
</reference>
<feature type="compositionally biased region" description="Basic and acidic residues" evidence="1">
    <location>
        <begin position="170"/>
        <end position="181"/>
    </location>
</feature>
<protein>
    <submittedName>
        <fullName evidence="2">Uncharacterized protein</fullName>
    </submittedName>
</protein>
<feature type="region of interest" description="Disordered" evidence="1">
    <location>
        <begin position="15"/>
        <end position="214"/>
    </location>
</feature>
<evidence type="ECO:0000256" key="1">
    <source>
        <dbReference type="SAM" id="MobiDB-lite"/>
    </source>
</evidence>
<feature type="compositionally biased region" description="Basic and acidic residues" evidence="1">
    <location>
        <begin position="49"/>
        <end position="65"/>
    </location>
</feature>
<sequence length="240" mass="25955">MLNLIRRISGSVIPRLDRPWRDDATSNAPQIGRKRRNSSVDRDDDVDDERAAKRARSELQSREPSEAPLGSPAPETQEVREVTTGVHQIELQDGTPAPENVPLPEEPADVPLPEDTADDFDEAGTPPPQTQTEAETQIEAEKEDAPTSEPAQKSEEEGGEAIVVEAENATEGKNDEAEKAAESAPANTQEVETQEDEEKEPEPVEAVQPADAAKKTVGELPELAVTISSQSKEILEAATL</sequence>
<feature type="compositionally biased region" description="Basic and acidic residues" evidence="1">
    <location>
        <begin position="15"/>
        <end position="24"/>
    </location>
</feature>
<name>A0A550CPW3_9AGAR</name>
<evidence type="ECO:0000313" key="3">
    <source>
        <dbReference type="Proteomes" id="UP000320762"/>
    </source>
</evidence>
<dbReference type="AlphaFoldDB" id="A0A550CPW3"/>